<dbReference type="AlphaFoldDB" id="A0A2S6H9S6"/>
<dbReference type="GO" id="GO:0046872">
    <property type="term" value="F:metal ion binding"/>
    <property type="evidence" value="ECO:0007669"/>
    <property type="project" value="UniProtKB-KW"/>
</dbReference>
<evidence type="ECO:0000259" key="9">
    <source>
        <dbReference type="PROSITE" id="PS51373"/>
    </source>
</evidence>
<sequence>MSTHNHPRRIVLRSLLATGCAWCLPRLSLAQSGKMTKAQAQYQNQPKGDQKCGNCMHFIPPDSCMIVEGSISTDAWCKLWIKKPAEEPVGKM</sequence>
<keyword evidence="2" id="KW-0813">Transport</keyword>
<name>A0A2S6H9S6_9GAMM</name>
<keyword evidence="4" id="KW-0479">Metal-binding</keyword>
<dbReference type="EMBL" id="PTIZ01000010">
    <property type="protein sequence ID" value="PPK74215.1"/>
    <property type="molecule type" value="Genomic_DNA"/>
</dbReference>
<evidence type="ECO:0000256" key="1">
    <source>
        <dbReference type="ARBA" id="ARBA00002137"/>
    </source>
</evidence>
<dbReference type="GO" id="GO:0051539">
    <property type="term" value="F:4 iron, 4 sulfur cluster binding"/>
    <property type="evidence" value="ECO:0007669"/>
    <property type="project" value="UniProtKB-KW"/>
</dbReference>
<evidence type="ECO:0000256" key="2">
    <source>
        <dbReference type="ARBA" id="ARBA00022448"/>
    </source>
</evidence>
<dbReference type="InterPro" id="IPR036369">
    <property type="entry name" value="HIPIP_sf"/>
</dbReference>
<evidence type="ECO:0000256" key="7">
    <source>
        <dbReference type="ARBA" id="ARBA00023014"/>
    </source>
</evidence>
<feature type="signal peptide" evidence="8">
    <location>
        <begin position="1"/>
        <end position="30"/>
    </location>
</feature>
<proteinExistence type="predicted"/>
<evidence type="ECO:0000256" key="4">
    <source>
        <dbReference type="ARBA" id="ARBA00022723"/>
    </source>
</evidence>
<comment type="caution">
    <text evidence="10">The sequence shown here is derived from an EMBL/GenBank/DDBJ whole genome shotgun (WGS) entry which is preliminary data.</text>
</comment>
<dbReference type="Gene3D" id="4.10.490.10">
    <property type="entry name" value="High potential iron-sulphur protein"/>
    <property type="match status" value="1"/>
</dbReference>
<dbReference type="GO" id="GO:0009055">
    <property type="term" value="F:electron transfer activity"/>
    <property type="evidence" value="ECO:0007669"/>
    <property type="project" value="InterPro"/>
</dbReference>
<keyword evidence="8" id="KW-0732">Signal</keyword>
<evidence type="ECO:0000313" key="11">
    <source>
        <dbReference type="Proteomes" id="UP000240010"/>
    </source>
</evidence>
<feature type="domain" description="High potential iron-sulfur proteins family profile" evidence="9">
    <location>
        <begin position="23"/>
        <end position="85"/>
    </location>
</feature>
<keyword evidence="3" id="KW-0004">4Fe-4S</keyword>
<protein>
    <recommendedName>
        <fullName evidence="9">High potential iron-sulfur proteins family profile domain-containing protein</fullName>
    </recommendedName>
</protein>
<keyword evidence="7" id="KW-0411">Iron-sulfur</keyword>
<accession>A0A2S6H9S6</accession>
<comment type="function">
    <text evidence="1">Specific class of high-redox-potential 4Fe-4S ferredoxins. Functions in anaerobic electron transport in most purple and in some other photosynthetic bacteria and in at least one genus (Paracoccus) of halophilic, denitrifying bacteria.</text>
</comment>
<evidence type="ECO:0000256" key="6">
    <source>
        <dbReference type="ARBA" id="ARBA00023004"/>
    </source>
</evidence>
<keyword evidence="5" id="KW-0249">Electron transport</keyword>
<dbReference type="SUPFAM" id="SSF57652">
    <property type="entry name" value="HIPIP (high potential iron protein)"/>
    <property type="match status" value="1"/>
</dbReference>
<evidence type="ECO:0000256" key="8">
    <source>
        <dbReference type="SAM" id="SignalP"/>
    </source>
</evidence>
<keyword evidence="6" id="KW-0408">Iron</keyword>
<evidence type="ECO:0000256" key="3">
    <source>
        <dbReference type="ARBA" id="ARBA00022485"/>
    </source>
</evidence>
<dbReference type="Proteomes" id="UP000240010">
    <property type="component" value="Unassembled WGS sequence"/>
</dbReference>
<evidence type="ECO:0000313" key="10">
    <source>
        <dbReference type="EMBL" id="PPK74215.1"/>
    </source>
</evidence>
<dbReference type="GO" id="GO:0019646">
    <property type="term" value="P:aerobic electron transport chain"/>
    <property type="evidence" value="ECO:0007669"/>
    <property type="project" value="InterPro"/>
</dbReference>
<dbReference type="InterPro" id="IPR000170">
    <property type="entry name" value="High_potential_FeS_prot"/>
</dbReference>
<dbReference type="PROSITE" id="PS51373">
    <property type="entry name" value="HIPIP"/>
    <property type="match status" value="1"/>
</dbReference>
<feature type="chain" id="PRO_5015701945" description="High potential iron-sulfur proteins family profile domain-containing protein" evidence="8">
    <location>
        <begin position="31"/>
        <end position="92"/>
    </location>
</feature>
<reference evidence="10 11" key="1">
    <citation type="submission" date="2018-02" db="EMBL/GenBank/DDBJ databases">
        <title>Subsurface microbial communities from deep shales in Ohio and West Virginia, USA.</title>
        <authorList>
            <person name="Wrighton K."/>
        </authorList>
    </citation>
    <scope>NUCLEOTIDE SEQUENCE [LARGE SCALE GENOMIC DNA]</scope>
    <source>
        <strain evidence="10 11">OWC-DMM</strain>
    </source>
</reference>
<dbReference type="RefSeq" id="WP_031438110.1">
    <property type="nucleotide sequence ID" value="NZ_PTIZ01000010.1"/>
</dbReference>
<gene>
    <name evidence="10" type="ORF">B0F87_11010</name>
</gene>
<evidence type="ECO:0000256" key="5">
    <source>
        <dbReference type="ARBA" id="ARBA00022982"/>
    </source>
</evidence>
<organism evidence="10 11">
    <name type="scientific">Methylobacter tundripaludum</name>
    <dbReference type="NCBI Taxonomy" id="173365"/>
    <lineage>
        <taxon>Bacteria</taxon>
        <taxon>Pseudomonadati</taxon>
        <taxon>Pseudomonadota</taxon>
        <taxon>Gammaproteobacteria</taxon>
        <taxon>Methylococcales</taxon>
        <taxon>Methylococcaceae</taxon>
        <taxon>Methylobacter</taxon>
    </lineage>
</organism>